<protein>
    <submittedName>
        <fullName evidence="1">Uncharacterized protein</fullName>
    </submittedName>
</protein>
<name>A0A7J7CVY7_TRIWF</name>
<proteinExistence type="predicted"/>
<dbReference type="PANTHER" id="PTHR32011:SF6">
    <property type="entry name" value="KNR4_SMI1-LIKE DOMAIN-CONTAINING PROTEIN"/>
    <property type="match status" value="1"/>
</dbReference>
<dbReference type="OrthoDB" id="1921190at2759"/>
<reference evidence="1 2" key="1">
    <citation type="journal article" date="2020" name="Nat. Commun.">
        <title>Genome of Tripterygium wilfordii and identification of cytochrome P450 involved in triptolide biosynthesis.</title>
        <authorList>
            <person name="Tu L."/>
            <person name="Su P."/>
            <person name="Zhang Z."/>
            <person name="Gao L."/>
            <person name="Wang J."/>
            <person name="Hu T."/>
            <person name="Zhou J."/>
            <person name="Zhang Y."/>
            <person name="Zhao Y."/>
            <person name="Liu Y."/>
            <person name="Song Y."/>
            <person name="Tong Y."/>
            <person name="Lu Y."/>
            <person name="Yang J."/>
            <person name="Xu C."/>
            <person name="Jia M."/>
            <person name="Peters R.J."/>
            <person name="Huang L."/>
            <person name="Gao W."/>
        </authorList>
    </citation>
    <scope>NUCLEOTIDE SEQUENCE [LARGE SCALE GENOMIC DNA]</scope>
    <source>
        <strain evidence="2">cv. XIE 37</strain>
        <tissue evidence="1">Leaf</tissue>
    </source>
</reference>
<dbReference type="PANTHER" id="PTHR32011">
    <property type="entry name" value="OS08G0472400 PROTEIN"/>
    <property type="match status" value="1"/>
</dbReference>
<dbReference type="Proteomes" id="UP000593562">
    <property type="component" value="Unassembled WGS sequence"/>
</dbReference>
<dbReference type="AlphaFoldDB" id="A0A7J7CVY7"/>
<dbReference type="FunCoup" id="A0A7J7CVY7">
    <property type="interactions" value="4"/>
</dbReference>
<evidence type="ECO:0000313" key="1">
    <source>
        <dbReference type="EMBL" id="KAF5738066.1"/>
    </source>
</evidence>
<accession>A0A7J7CVY7</accession>
<dbReference type="InParanoid" id="A0A7J7CVY7"/>
<keyword evidence="2" id="KW-1185">Reference proteome</keyword>
<sequence>MASITTTTTTTKITLNDVARPLKNRLVCFSFAAYAKSLIDHLQFINIPVLPGLTDQEFSTVESSFNLSFPPDLRSILREGLPVGHHFPNWRSSSEQQLRILIDLPRLNLLRNISTNSFWVDFWGDKPESIDQAVKKAKLFIDKAPLLVPVYRNCYIPSTPNVAGNPVFYVDDREVRVISYDVTRFFQEIEFLKMGIFRSVALADRLKTDAPAWAATASKRIDFWTEVAERGRKVVAREETDCWWGGGDLGRCLEEVFWRLRDGGWGEEEVREMMMMMMMDGSDDGERRAVNVESVEWQVRILAIVLLRGGWSMEDVVYSLDLDEEQYPNSCFLENSDQSVDAISVP</sequence>
<organism evidence="1 2">
    <name type="scientific">Tripterygium wilfordii</name>
    <name type="common">Thunder God vine</name>
    <dbReference type="NCBI Taxonomy" id="458696"/>
    <lineage>
        <taxon>Eukaryota</taxon>
        <taxon>Viridiplantae</taxon>
        <taxon>Streptophyta</taxon>
        <taxon>Embryophyta</taxon>
        <taxon>Tracheophyta</taxon>
        <taxon>Spermatophyta</taxon>
        <taxon>Magnoliopsida</taxon>
        <taxon>eudicotyledons</taxon>
        <taxon>Gunneridae</taxon>
        <taxon>Pentapetalae</taxon>
        <taxon>rosids</taxon>
        <taxon>fabids</taxon>
        <taxon>Celastrales</taxon>
        <taxon>Celastraceae</taxon>
        <taxon>Tripterygium</taxon>
    </lineage>
</organism>
<comment type="caution">
    <text evidence="1">The sequence shown here is derived from an EMBL/GenBank/DDBJ whole genome shotgun (WGS) entry which is preliminary data.</text>
</comment>
<gene>
    <name evidence="1" type="ORF">HS088_TW13G00960</name>
</gene>
<evidence type="ECO:0000313" key="2">
    <source>
        <dbReference type="Proteomes" id="UP000593562"/>
    </source>
</evidence>
<dbReference type="EMBL" id="JAAARO010000013">
    <property type="protein sequence ID" value="KAF5738066.1"/>
    <property type="molecule type" value="Genomic_DNA"/>
</dbReference>